<dbReference type="PANTHER" id="PTHR33110">
    <property type="entry name" value="F-BOX/KELCH-REPEAT PROTEIN-RELATED"/>
    <property type="match status" value="1"/>
</dbReference>
<dbReference type="EnsemblPlants" id="LPERR05G16410.1">
    <property type="protein sequence ID" value="LPERR05G16410.1"/>
    <property type="gene ID" value="LPERR05G16410"/>
</dbReference>
<proteinExistence type="predicted"/>
<keyword evidence="3" id="KW-1185">Reference proteome</keyword>
<feature type="domain" description="F-box" evidence="1">
    <location>
        <begin position="442"/>
        <end position="483"/>
    </location>
</feature>
<dbReference type="Gene3D" id="1.20.1280.50">
    <property type="match status" value="1"/>
</dbReference>
<organism evidence="2 3">
    <name type="scientific">Leersia perrieri</name>
    <dbReference type="NCBI Taxonomy" id="77586"/>
    <lineage>
        <taxon>Eukaryota</taxon>
        <taxon>Viridiplantae</taxon>
        <taxon>Streptophyta</taxon>
        <taxon>Embryophyta</taxon>
        <taxon>Tracheophyta</taxon>
        <taxon>Spermatophyta</taxon>
        <taxon>Magnoliopsida</taxon>
        <taxon>Liliopsida</taxon>
        <taxon>Poales</taxon>
        <taxon>Poaceae</taxon>
        <taxon>BOP clade</taxon>
        <taxon>Oryzoideae</taxon>
        <taxon>Oryzeae</taxon>
        <taxon>Oryzinae</taxon>
        <taxon>Leersia</taxon>
    </lineage>
</organism>
<dbReference type="SMART" id="SM00256">
    <property type="entry name" value="FBOX"/>
    <property type="match status" value="4"/>
</dbReference>
<evidence type="ECO:0000259" key="1">
    <source>
        <dbReference type="SMART" id="SM00256"/>
    </source>
</evidence>
<dbReference type="Proteomes" id="UP000032180">
    <property type="component" value="Chromosome 5"/>
</dbReference>
<reference evidence="2" key="3">
    <citation type="submission" date="2015-04" db="UniProtKB">
        <authorList>
            <consortium name="EnsemblPlants"/>
        </authorList>
    </citation>
    <scope>IDENTIFICATION</scope>
</reference>
<protein>
    <recommendedName>
        <fullName evidence="1">F-box domain-containing protein</fullName>
    </recommendedName>
</protein>
<feature type="domain" description="F-box" evidence="1">
    <location>
        <begin position="8"/>
        <end position="49"/>
    </location>
</feature>
<dbReference type="Gramene" id="LPERR05G16410.1">
    <property type="protein sequence ID" value="LPERR05G16410.1"/>
    <property type="gene ID" value="LPERR05G16410"/>
</dbReference>
<dbReference type="eggNOG" id="KOG0594">
    <property type="taxonomic scope" value="Eukaryota"/>
</dbReference>
<dbReference type="InterPro" id="IPR001810">
    <property type="entry name" value="F-box_dom"/>
</dbReference>
<dbReference type="PANTHER" id="PTHR33110:SF71">
    <property type="entry name" value="F-BOX_KELCH-REPEAT PROTEIN"/>
    <property type="match status" value="1"/>
</dbReference>
<dbReference type="STRING" id="77586.A0A0D9WHU3"/>
<reference evidence="3" key="2">
    <citation type="submission" date="2013-12" db="EMBL/GenBank/DDBJ databases">
        <authorList>
            <person name="Yu Y."/>
            <person name="Lee S."/>
            <person name="de Baynast K."/>
            <person name="Wissotski M."/>
            <person name="Liu L."/>
            <person name="Talag J."/>
            <person name="Goicoechea J."/>
            <person name="Angelova A."/>
            <person name="Jetty R."/>
            <person name="Kudrna D."/>
            <person name="Golser W."/>
            <person name="Rivera L."/>
            <person name="Zhang J."/>
            <person name="Wing R."/>
        </authorList>
    </citation>
    <scope>NUCLEOTIDE SEQUENCE</scope>
</reference>
<accession>A0A0D9WHU3</accession>
<feature type="domain" description="F-box" evidence="1">
    <location>
        <begin position="938"/>
        <end position="979"/>
    </location>
</feature>
<name>A0A0D9WHU3_9ORYZ</name>
<reference evidence="2 3" key="1">
    <citation type="submission" date="2012-08" db="EMBL/GenBank/DDBJ databases">
        <title>Oryza genome evolution.</title>
        <authorList>
            <person name="Wing R.A."/>
        </authorList>
    </citation>
    <scope>NUCLEOTIDE SEQUENCE</scope>
</reference>
<dbReference type="InterPro" id="IPR005174">
    <property type="entry name" value="KIB1-4_b-propeller"/>
</dbReference>
<evidence type="ECO:0000313" key="3">
    <source>
        <dbReference type="Proteomes" id="UP000032180"/>
    </source>
</evidence>
<evidence type="ECO:0000313" key="2">
    <source>
        <dbReference type="EnsemblPlants" id="LPERR05G16410.1"/>
    </source>
</evidence>
<feature type="domain" description="F-box" evidence="1">
    <location>
        <begin position="515"/>
        <end position="556"/>
    </location>
</feature>
<dbReference type="HOGENOM" id="CLU_241278_0_0_1"/>
<sequence length="1364" mass="150167">MAKLNNKLGDDALRLIHDRLPCLVDRRRMARVCHTWRATVAGRHPRNRPLPSILLLPRAAGDGRPSFSCALAGCAANHAFRRPLPDAAASTARYFGAYGGGWVFLAFGQTKDYALLNLRDGDRLQIPYPYLAWGMAAATLSSPPENEDCLAAAICYFCLHTTPHIHAFWRMGNHVAVRTKASTPNAISRPILEDVIHHDGAFHFLTGEENLHVFPVQGFREDDDGNLVIPPMVIRRFSRGGGRDYGGGVGGVVHYLVESRGNLLMVARLVRDPLPAPPSATSEFRVFEIVKPPPGTPIDNDDESPYAWKELESLGGRMLFVARGCSRSYDAGDYHGAEFSEGVFFLDDGRLYGEALMFNDPTIRSYPCRDSGRWLPPPASAAAMVHPRVDKFLPEQGPSNYSPPSNVVVVLVVSEQLISPAAQTSPSLAPMDAPAPSPWRELNPDALRLIHERLPCLVDQRAMGGVCRSWRDAVKPRNPPPEGGPLRWIFLDPRGGGASFIPIGGGDRSFGAPEFPEEALLLVYERLPCFIERRLMARLCRSWRGAVKEQQPKPGTRPLPYILVPRAGGPSFSCVIAGCATHGFRAPLPHDARYLGAYDGGWVFLAIGQTDGVMLNVCTNDRLSLPKIVRLHGYDMFMFIFAATMSSLPEHDRCIGAAVVSHSPHAAPHCLHAFWRVGSPHPVVATAADAATSQLEDVVHHDGAFYFLTGEENLHVFRLSEFREGVYGDLDDIPAMEIVRFSRGGPGHNDHGGNLVAVRYLVESRGNLLMVARIADPLPFPPTTSDFKVFEMVESPPPPGTPIDNNGESPYAWKELESLGGRMLFVARGCSRSYDAVDYPGFKEGIYFLDDGRLYHEGRMFMDEGERHYPCRDIGKWLPAAAVAEAISRVDKFLPEQGPSDYSPPAWLLPRNTAIKSARRNRFASHPRSPMAKLNNKLGDDALRLIHDRLPCLFDRRRMARVCHSWRDAVAERQHPRNRPLPSILVLPRAAGDGRPSSCALAGCAATHGFGGDPLPDDALAARYFGSHDGGWVFVAFRQTTHYALLNLRNGDRFPIPYPYVSWRTVAATLSSPPENDDCLAAAICYGWGEQSLTTGPRIHTFWRTGPHAAARKRTRMATPKITSKSILEDVIHHDGAFLFLTGEEDLHVFPVPRFHEGDDGNLEIPPMVVRRFSRRGRRRDYGGGGVVLVRYLVESHGNLLMVVRLVGRDPPLTLTTTTMMTSAFEVFEMVKPPPWPWNSNEAQYAWKEIELGGRMLFVARGCSRSWVGQRQVAPGGVGNGGGFACGELLAGARPVELLAAGLASSPLRPPSSPGEFSAERDLTISEDSRVATMEVTLQPNRFENSLETKVESLGATIGGLQMM</sequence>
<dbReference type="Pfam" id="PF03478">
    <property type="entry name" value="Beta-prop_KIB1-4"/>
    <property type="match status" value="3"/>
</dbReference>